<dbReference type="GO" id="GO:0005524">
    <property type="term" value="F:ATP binding"/>
    <property type="evidence" value="ECO:0007669"/>
    <property type="project" value="UniProtKB-KW"/>
</dbReference>
<dbReference type="Proteomes" id="UP000568839">
    <property type="component" value="Unassembled WGS sequence"/>
</dbReference>
<dbReference type="EMBL" id="JACHHJ010000001">
    <property type="protein sequence ID" value="MBB6448778.1"/>
    <property type="molecule type" value="Genomic_DNA"/>
</dbReference>
<dbReference type="SMART" id="SM00382">
    <property type="entry name" value="AAA"/>
    <property type="match status" value="1"/>
</dbReference>
<dbReference type="InterPro" id="IPR012340">
    <property type="entry name" value="NA-bd_OB-fold"/>
</dbReference>
<reference evidence="5 6" key="1">
    <citation type="submission" date="2020-08" db="EMBL/GenBank/DDBJ databases">
        <title>Genomic Encyclopedia of Type Strains, Phase IV (KMG-IV): sequencing the most valuable type-strain genomes for metagenomic binning, comparative biology and taxonomic classification.</title>
        <authorList>
            <person name="Goeker M."/>
        </authorList>
    </citation>
    <scope>NUCLEOTIDE SEQUENCE [LARGE SCALE GENOMIC DNA]</scope>
    <source>
        <strain evidence="5 6">DSM 21769</strain>
    </source>
</reference>
<evidence type="ECO:0000256" key="1">
    <source>
        <dbReference type="ARBA" id="ARBA00022448"/>
    </source>
</evidence>
<keyword evidence="6" id="KW-1185">Reference proteome</keyword>
<dbReference type="InterPro" id="IPR015855">
    <property type="entry name" value="ABC_transpr_MalK-like"/>
</dbReference>
<keyword evidence="1" id="KW-0813">Transport</keyword>
<dbReference type="GO" id="GO:0055052">
    <property type="term" value="C:ATP-binding cassette (ABC) transporter complex, substrate-binding subunit-containing"/>
    <property type="evidence" value="ECO:0007669"/>
    <property type="project" value="TreeGrafter"/>
</dbReference>
<dbReference type="Gene3D" id="2.40.50.140">
    <property type="entry name" value="Nucleic acid-binding proteins"/>
    <property type="match status" value="1"/>
</dbReference>
<dbReference type="Pfam" id="PF08402">
    <property type="entry name" value="TOBE_2"/>
    <property type="match status" value="1"/>
</dbReference>
<evidence type="ECO:0000256" key="3">
    <source>
        <dbReference type="ARBA" id="ARBA00022840"/>
    </source>
</evidence>
<keyword evidence="3 5" id="KW-0067">ATP-binding</keyword>
<dbReference type="Gene3D" id="2.40.50.100">
    <property type="match status" value="1"/>
</dbReference>
<name>A0A841Q0B6_9BACL</name>
<dbReference type="InterPro" id="IPR003593">
    <property type="entry name" value="AAA+_ATPase"/>
</dbReference>
<keyword evidence="2" id="KW-0547">Nucleotide-binding</keyword>
<dbReference type="SUPFAM" id="SSF50331">
    <property type="entry name" value="MOP-like"/>
    <property type="match status" value="1"/>
</dbReference>
<evidence type="ECO:0000313" key="5">
    <source>
        <dbReference type="EMBL" id="MBB6448778.1"/>
    </source>
</evidence>
<dbReference type="InterPro" id="IPR008995">
    <property type="entry name" value="Mo/tungstate-bd_C_term_dom"/>
</dbReference>
<accession>A0A841Q0B6</accession>
<dbReference type="NCBIfam" id="NF008653">
    <property type="entry name" value="PRK11650.1"/>
    <property type="match status" value="1"/>
</dbReference>
<dbReference type="PANTHER" id="PTHR43875:SF1">
    <property type="entry name" value="OSMOPROTECTIVE COMPOUNDS UPTAKE ATP-BINDING PROTEIN GGTA"/>
    <property type="match status" value="1"/>
</dbReference>
<dbReference type="CDD" id="cd03301">
    <property type="entry name" value="ABC_MalK_N"/>
    <property type="match status" value="1"/>
</dbReference>
<evidence type="ECO:0000313" key="6">
    <source>
        <dbReference type="Proteomes" id="UP000568839"/>
    </source>
</evidence>
<dbReference type="GO" id="GO:0140359">
    <property type="term" value="F:ABC-type transporter activity"/>
    <property type="evidence" value="ECO:0007669"/>
    <property type="project" value="InterPro"/>
</dbReference>
<sequence length="340" mass="38224">MNLTIKDGEFLVLLGPSGCGKSTALRMLAGLEDPSSGEIYIGHQPVTDMDPKERDISMVFQSYALYPHMSVYENITYPLKIRKTPKAERKKKADEIADILEIGDLLNRKPRALSGGQRQRVALGRSLIRQPNVFLMDEPLSNLDAKLRVHMRGEIKRLHSELGITSLYVTHDQTEAMTMADRIAIMEGGHLQQLAQPNEIYHKPANKYIGGFIGSPAMNMVSGYWKTKEGKIDLDAFVWDIDREWQEILEKQLSGENMYLGIRPEDVEVSASPISEGIEAEVYVVEPLGKEMIAIMKVGDHTITAIVEPDMPLDMNQKVWLTFNSNKVHVFDGSTEKKVV</sequence>
<evidence type="ECO:0000256" key="2">
    <source>
        <dbReference type="ARBA" id="ARBA00022741"/>
    </source>
</evidence>
<feature type="domain" description="ABC transporter" evidence="4">
    <location>
        <begin position="1"/>
        <end position="213"/>
    </location>
</feature>
<dbReference type="Pfam" id="PF00005">
    <property type="entry name" value="ABC_tran"/>
    <property type="match status" value="1"/>
</dbReference>
<dbReference type="InterPro" id="IPR027417">
    <property type="entry name" value="P-loop_NTPase"/>
</dbReference>
<protein>
    <submittedName>
        <fullName evidence="5">Multiple sugar transport system ATP-binding protein</fullName>
    </submittedName>
</protein>
<dbReference type="GO" id="GO:0016887">
    <property type="term" value="F:ATP hydrolysis activity"/>
    <property type="evidence" value="ECO:0007669"/>
    <property type="project" value="InterPro"/>
</dbReference>
<dbReference type="InterPro" id="IPR047641">
    <property type="entry name" value="ABC_transpr_MalK/UgpC-like"/>
</dbReference>
<dbReference type="InterPro" id="IPR013611">
    <property type="entry name" value="Transp-assoc_OB_typ2"/>
</dbReference>
<dbReference type="FunFam" id="3.40.50.300:FF:000042">
    <property type="entry name" value="Maltose/maltodextrin ABC transporter, ATP-binding protein"/>
    <property type="match status" value="1"/>
</dbReference>
<evidence type="ECO:0000259" key="4">
    <source>
        <dbReference type="PROSITE" id="PS50893"/>
    </source>
</evidence>
<dbReference type="SUPFAM" id="SSF52540">
    <property type="entry name" value="P-loop containing nucleoside triphosphate hydrolases"/>
    <property type="match status" value="1"/>
</dbReference>
<dbReference type="PROSITE" id="PS50893">
    <property type="entry name" value="ABC_TRANSPORTER_2"/>
    <property type="match status" value="1"/>
</dbReference>
<dbReference type="GO" id="GO:0008643">
    <property type="term" value="P:carbohydrate transport"/>
    <property type="evidence" value="ECO:0007669"/>
    <property type="project" value="InterPro"/>
</dbReference>
<dbReference type="InterPro" id="IPR003439">
    <property type="entry name" value="ABC_transporter-like_ATP-bd"/>
</dbReference>
<proteinExistence type="predicted"/>
<dbReference type="AlphaFoldDB" id="A0A841Q0B6"/>
<gene>
    <name evidence="5" type="ORF">HNR44_000727</name>
</gene>
<dbReference type="PANTHER" id="PTHR43875">
    <property type="entry name" value="MALTODEXTRIN IMPORT ATP-BINDING PROTEIN MSMX"/>
    <property type="match status" value="1"/>
</dbReference>
<keyword evidence="5" id="KW-0762">Sugar transport</keyword>
<organism evidence="5 6">
    <name type="scientific">Geomicrobium halophilum</name>
    <dbReference type="NCBI Taxonomy" id="549000"/>
    <lineage>
        <taxon>Bacteria</taxon>
        <taxon>Bacillati</taxon>
        <taxon>Bacillota</taxon>
        <taxon>Bacilli</taxon>
        <taxon>Bacillales</taxon>
        <taxon>Geomicrobium</taxon>
    </lineage>
</organism>
<dbReference type="InterPro" id="IPR017871">
    <property type="entry name" value="ABC_transporter-like_CS"/>
</dbReference>
<comment type="caution">
    <text evidence="5">The sequence shown here is derived from an EMBL/GenBank/DDBJ whole genome shotgun (WGS) entry which is preliminary data.</text>
</comment>
<dbReference type="Gene3D" id="3.40.50.300">
    <property type="entry name" value="P-loop containing nucleotide triphosphate hydrolases"/>
    <property type="match status" value="1"/>
</dbReference>
<dbReference type="PROSITE" id="PS00211">
    <property type="entry name" value="ABC_TRANSPORTER_1"/>
    <property type="match status" value="1"/>
</dbReference>